<evidence type="ECO:0000259" key="1">
    <source>
        <dbReference type="Pfam" id="PF18765"/>
    </source>
</evidence>
<feature type="domain" description="Polymerase beta nucleotidyltransferase" evidence="1">
    <location>
        <begin position="44"/>
        <end position="109"/>
    </location>
</feature>
<comment type="caution">
    <text evidence="2">The sequence shown here is derived from an EMBL/GenBank/DDBJ whole genome shotgun (WGS) entry which is preliminary data.</text>
</comment>
<evidence type="ECO:0000313" key="3">
    <source>
        <dbReference type="Proteomes" id="UP000239576"/>
    </source>
</evidence>
<dbReference type="SUPFAM" id="SSF81301">
    <property type="entry name" value="Nucleotidyltransferase"/>
    <property type="match status" value="1"/>
</dbReference>
<dbReference type="EMBL" id="PVWK01000123">
    <property type="protein sequence ID" value="PSB25593.1"/>
    <property type="molecule type" value="Genomic_DNA"/>
</dbReference>
<dbReference type="InterPro" id="IPR041633">
    <property type="entry name" value="Polbeta"/>
</dbReference>
<dbReference type="Pfam" id="PF18765">
    <property type="entry name" value="Polbeta"/>
    <property type="match status" value="1"/>
</dbReference>
<reference evidence="2 3" key="2">
    <citation type="submission" date="2018-03" db="EMBL/GenBank/DDBJ databases">
        <title>The ancient ancestry and fast evolution of plastids.</title>
        <authorList>
            <person name="Moore K.R."/>
            <person name="Magnabosco C."/>
            <person name="Momper L."/>
            <person name="Gold D.A."/>
            <person name="Bosak T."/>
            <person name="Fournier G.P."/>
        </authorList>
    </citation>
    <scope>NUCLEOTIDE SEQUENCE [LARGE SCALE GENOMIC DNA]</scope>
    <source>
        <strain evidence="2 3">ULC18</strain>
    </source>
</reference>
<sequence>MVVPFDTRLLDEVLVEQQENREQERQQVLQQVLAWLEQSGSHYGIDSAYIFGSVLRPGRFHDGSDVDLGVETMHSVKQIEAIAALSMALLREVDIVDLRYCHFAHRVREAGLLWMRDS</sequence>
<dbReference type="CDD" id="cd05403">
    <property type="entry name" value="NT_KNTase_like"/>
    <property type="match status" value="1"/>
</dbReference>
<reference evidence="3" key="1">
    <citation type="submission" date="2018-02" db="EMBL/GenBank/DDBJ databases">
        <authorList>
            <person name="Moore K."/>
            <person name="Momper L."/>
        </authorList>
    </citation>
    <scope>NUCLEOTIDE SEQUENCE [LARGE SCALE GENOMIC DNA]</scope>
    <source>
        <strain evidence="3">ULC18</strain>
    </source>
</reference>
<gene>
    <name evidence="2" type="ORF">C7B82_22500</name>
</gene>
<protein>
    <submittedName>
        <fullName evidence="2">Signal peptidase</fullName>
    </submittedName>
</protein>
<name>A0A2T1DYJ9_9CYAN</name>
<keyword evidence="3" id="KW-1185">Reference proteome</keyword>
<dbReference type="Proteomes" id="UP000239576">
    <property type="component" value="Unassembled WGS sequence"/>
</dbReference>
<evidence type="ECO:0000313" key="2">
    <source>
        <dbReference type="EMBL" id="PSB25593.1"/>
    </source>
</evidence>
<dbReference type="OrthoDB" id="531703at2"/>
<proteinExistence type="predicted"/>
<dbReference type="InterPro" id="IPR043519">
    <property type="entry name" value="NT_sf"/>
</dbReference>
<dbReference type="AlphaFoldDB" id="A0A2T1DYJ9"/>
<organism evidence="2 3">
    <name type="scientific">Stenomitos frigidus ULC18</name>
    <dbReference type="NCBI Taxonomy" id="2107698"/>
    <lineage>
        <taxon>Bacteria</taxon>
        <taxon>Bacillati</taxon>
        <taxon>Cyanobacteriota</taxon>
        <taxon>Cyanophyceae</taxon>
        <taxon>Leptolyngbyales</taxon>
        <taxon>Leptolyngbyaceae</taxon>
        <taxon>Stenomitos</taxon>
    </lineage>
</organism>
<dbReference type="RefSeq" id="WP_106258781.1">
    <property type="nucleotide sequence ID" value="NZ_CAWNSW010000161.1"/>
</dbReference>
<accession>A0A2T1DYJ9</accession>
<dbReference type="Gene3D" id="3.30.460.10">
    <property type="entry name" value="Beta Polymerase, domain 2"/>
    <property type="match status" value="1"/>
</dbReference>